<dbReference type="AlphaFoldDB" id="A0A9X3MTV0"/>
<evidence type="ECO:0000313" key="2">
    <source>
        <dbReference type="EMBL" id="MDA0161332.1"/>
    </source>
</evidence>
<dbReference type="Proteomes" id="UP001149140">
    <property type="component" value="Unassembled WGS sequence"/>
</dbReference>
<evidence type="ECO:0000256" key="1">
    <source>
        <dbReference type="SAM" id="MobiDB-lite"/>
    </source>
</evidence>
<sequence length="211" mass="23006">MDEIEAVTLAAYRAGLEELRGVGESVDALFDHLGDVNAQVSDPTIAVRFGLAGRLLAAAQLVAEEPWTEAQIRQMVRDLLDAQRAERDDAAPVSELRARPEESAIDNLDTLLVDETLREGLEMACSLAASMILQWMVPAEMDLELSLALQQELTELADDATVLLSIAPPRGTDGMYFEELLGLLIARARRDGPGRATPARHYSNRRKPAGS</sequence>
<accession>A0A9X3MTV0</accession>
<feature type="region of interest" description="Disordered" evidence="1">
    <location>
        <begin position="192"/>
        <end position="211"/>
    </location>
</feature>
<protein>
    <submittedName>
        <fullName evidence="2">Uncharacterized protein</fullName>
    </submittedName>
</protein>
<reference evidence="2" key="1">
    <citation type="submission" date="2022-10" db="EMBL/GenBank/DDBJ databases">
        <title>The WGS of Solirubrobacter ginsenosidimutans DSM 21036.</title>
        <authorList>
            <person name="Jiang Z."/>
        </authorList>
    </citation>
    <scope>NUCLEOTIDE SEQUENCE</scope>
    <source>
        <strain evidence="2">DSM 21036</strain>
    </source>
</reference>
<evidence type="ECO:0000313" key="3">
    <source>
        <dbReference type="Proteomes" id="UP001149140"/>
    </source>
</evidence>
<gene>
    <name evidence="2" type="ORF">OM076_13725</name>
</gene>
<name>A0A9X3MTV0_9ACTN</name>
<organism evidence="2 3">
    <name type="scientific">Solirubrobacter ginsenosidimutans</name>
    <dbReference type="NCBI Taxonomy" id="490573"/>
    <lineage>
        <taxon>Bacteria</taxon>
        <taxon>Bacillati</taxon>
        <taxon>Actinomycetota</taxon>
        <taxon>Thermoleophilia</taxon>
        <taxon>Solirubrobacterales</taxon>
        <taxon>Solirubrobacteraceae</taxon>
        <taxon>Solirubrobacter</taxon>
    </lineage>
</organism>
<dbReference type="RefSeq" id="WP_270040536.1">
    <property type="nucleotide sequence ID" value="NZ_JAPDOD010000011.1"/>
</dbReference>
<dbReference type="EMBL" id="JAPDOD010000011">
    <property type="protein sequence ID" value="MDA0161332.1"/>
    <property type="molecule type" value="Genomic_DNA"/>
</dbReference>
<proteinExistence type="predicted"/>
<keyword evidence="3" id="KW-1185">Reference proteome</keyword>
<feature type="compositionally biased region" description="Basic residues" evidence="1">
    <location>
        <begin position="202"/>
        <end position="211"/>
    </location>
</feature>
<comment type="caution">
    <text evidence="2">The sequence shown here is derived from an EMBL/GenBank/DDBJ whole genome shotgun (WGS) entry which is preliminary data.</text>
</comment>